<proteinExistence type="predicted"/>
<evidence type="ECO:0000313" key="2">
    <source>
        <dbReference type="Proteomes" id="UP001241377"/>
    </source>
</evidence>
<name>A0ACC2WPM0_9TREE</name>
<keyword evidence="2" id="KW-1185">Reference proteome</keyword>
<accession>A0ACC2WPM0</accession>
<evidence type="ECO:0000313" key="1">
    <source>
        <dbReference type="EMBL" id="KAJ9113255.1"/>
    </source>
</evidence>
<reference evidence="1" key="1">
    <citation type="submission" date="2023-04" db="EMBL/GenBank/DDBJ databases">
        <title>Draft Genome sequencing of Naganishia species isolated from polar environments using Oxford Nanopore Technology.</title>
        <authorList>
            <person name="Leo P."/>
            <person name="Venkateswaran K."/>
        </authorList>
    </citation>
    <scope>NUCLEOTIDE SEQUENCE</scope>
    <source>
        <strain evidence="1">MNA-CCFEE 5261</strain>
    </source>
</reference>
<dbReference type="Proteomes" id="UP001241377">
    <property type="component" value="Unassembled WGS sequence"/>
</dbReference>
<protein>
    <submittedName>
        <fullName evidence="1">Uncharacterized protein</fullName>
    </submittedName>
</protein>
<dbReference type="EMBL" id="JASBWR010000002">
    <property type="protein sequence ID" value="KAJ9113255.1"/>
    <property type="molecule type" value="Genomic_DNA"/>
</dbReference>
<organism evidence="1 2">
    <name type="scientific">Naganishia cerealis</name>
    <dbReference type="NCBI Taxonomy" id="610337"/>
    <lineage>
        <taxon>Eukaryota</taxon>
        <taxon>Fungi</taxon>
        <taxon>Dikarya</taxon>
        <taxon>Basidiomycota</taxon>
        <taxon>Agaricomycotina</taxon>
        <taxon>Tremellomycetes</taxon>
        <taxon>Filobasidiales</taxon>
        <taxon>Filobasidiaceae</taxon>
        <taxon>Naganishia</taxon>
    </lineage>
</organism>
<gene>
    <name evidence="1" type="ORF">QFC19_000172</name>
</gene>
<sequence>MSETPAKQETPQSRRLRFLGLARATRDTYIPRLAESVTLLTGLSRGPNDAFDDSGRLIVPKDATITLFPSYTRKIDDEYLVDVRGWLWCPGLMTRKNRLILSLAKQLTRSSNPARQEQVVGKLEDEHLSQDVYNPDDSSELSVESDLTSISTTDTRRDTTAELQSLSSNSSSDGLLKQRMGSFIARSLPNIEIRIIVGSEEVYPTDVLKQALLTTDVNGHFETTIRVKYKPSVVQVQPLQNETIFAMQDVMIYSSNGLAIISDIDDTIKLTGVCGDKRDLMRKLLLSDINSWNIPNIVAWYIDFYKSHNVSFHYVSNSPWQLYSVINEYFKTVKLPLGSIHLKQYSGNIITNLMEPSSSRKKKSLYKIVEDFPNKSFICVGDSGEQDLEAYVDLAVKYPKNIKAIFIRYVTDSLSDVDDMKIMKRLMRIQTMAEARVKKANADSDVNLIDLASNPASPEERKAKLPPMVPKKPSNLKGKNLTRKPPPVTPPQRVHTDSDLSDLKTQEIPPPLPSRSATNVDVGRPWSPPPKLLLDLQTIYHFHDFEELEDIDSKGAAWIRRLISAIYRLEGTDTQIKIFTDEDEDFFKTSLEIAQKQVQL</sequence>
<comment type="caution">
    <text evidence="1">The sequence shown here is derived from an EMBL/GenBank/DDBJ whole genome shotgun (WGS) entry which is preliminary data.</text>
</comment>